<dbReference type="InterPro" id="IPR035372">
    <property type="entry name" value="MCD_N"/>
</dbReference>
<name>A0A455UNH3_9GAMM</name>
<dbReference type="InterPro" id="IPR038351">
    <property type="entry name" value="MCD_N_sf"/>
</dbReference>
<dbReference type="Gene3D" id="1.20.140.90">
    <property type="entry name" value="Malonyl-CoA decarboxylase, oligemerization domain"/>
    <property type="match status" value="1"/>
</dbReference>
<protein>
    <recommendedName>
        <fullName evidence="1">Malonyl-CoA decarboxylase N-terminal domain-containing protein</fullName>
    </recommendedName>
</protein>
<dbReference type="AlphaFoldDB" id="A0A455UNH3"/>
<dbReference type="Pfam" id="PF17408">
    <property type="entry name" value="MCD_N"/>
    <property type="match status" value="1"/>
</dbReference>
<organism evidence="2 3">
    <name type="scientific">Vreelandella sulfidaeris</name>
    <dbReference type="NCBI Taxonomy" id="115553"/>
    <lineage>
        <taxon>Bacteria</taxon>
        <taxon>Pseudomonadati</taxon>
        <taxon>Pseudomonadota</taxon>
        <taxon>Gammaproteobacteria</taxon>
        <taxon>Oceanospirillales</taxon>
        <taxon>Halomonadaceae</taxon>
        <taxon>Vreelandella</taxon>
    </lineage>
</organism>
<accession>A0A455UNH3</accession>
<evidence type="ECO:0000259" key="1">
    <source>
        <dbReference type="Pfam" id="PF17408"/>
    </source>
</evidence>
<reference evidence="2 3" key="1">
    <citation type="journal article" date="2019" name="Microbiol. Resour. Announc.">
        <title>Complete Genome Sequence of Halomonas sulfidaeris Strain Esulfide1 Isolated from a Metal Sulfide Rock at a Depth of 2,200 Meters, Obtained Using Nanopore Sequencing.</title>
        <authorList>
            <person name="Saito M."/>
            <person name="Nishigata A."/>
            <person name="Galipon J."/>
            <person name="Arakawa K."/>
        </authorList>
    </citation>
    <scope>NUCLEOTIDE SEQUENCE [LARGE SCALE GENOMIC DNA]</scope>
    <source>
        <strain evidence="2 3">ATCC BAA-803</strain>
    </source>
</reference>
<feature type="domain" description="Malonyl-CoA decarboxylase N-terminal" evidence="1">
    <location>
        <begin position="1"/>
        <end position="30"/>
    </location>
</feature>
<dbReference type="KEGG" id="hsr:HSBAA_58100"/>
<gene>
    <name evidence="2" type="ORF">HSBAA_58100</name>
</gene>
<evidence type="ECO:0000313" key="3">
    <source>
        <dbReference type="Proteomes" id="UP000320231"/>
    </source>
</evidence>
<evidence type="ECO:0000313" key="2">
    <source>
        <dbReference type="EMBL" id="BBI64504.1"/>
    </source>
</evidence>
<sequence>MREDLLVLLRDQPELKAIDDDFAHLFGSWFNRGFLMLKRIDWNTPASILERSFAMRLFTKFRTGMTYADGWTRVTGVVSPSSIRQLVMSR</sequence>
<proteinExistence type="predicted"/>
<dbReference type="EMBL" id="AP019514">
    <property type="protein sequence ID" value="BBI64504.1"/>
    <property type="molecule type" value="Genomic_DNA"/>
</dbReference>
<dbReference type="Proteomes" id="UP000320231">
    <property type="component" value="Chromosome"/>
</dbReference>